<dbReference type="InterPro" id="IPR017938">
    <property type="entry name" value="Riboflavin_synthase-like_b-brl"/>
</dbReference>
<evidence type="ECO:0000256" key="6">
    <source>
        <dbReference type="PIRSR" id="PIRSR601834-1"/>
    </source>
</evidence>
<dbReference type="PRINTS" id="PR00406">
    <property type="entry name" value="CYTB5RDTASE"/>
</dbReference>
<comment type="similarity">
    <text evidence="2">Belongs to the flavoprotein pyridine nucleotide cytochrome reductase family.</text>
</comment>
<keyword evidence="3 6" id="KW-0285">Flavoprotein</keyword>
<dbReference type="PANTHER" id="PTHR19370">
    <property type="entry name" value="NADH-CYTOCHROME B5 REDUCTASE"/>
    <property type="match status" value="1"/>
</dbReference>
<dbReference type="SUPFAM" id="SSF63380">
    <property type="entry name" value="Riboflavin synthase domain-like"/>
    <property type="match status" value="1"/>
</dbReference>
<keyword evidence="5" id="KW-0560">Oxidoreductase</keyword>
<evidence type="ECO:0000313" key="9">
    <source>
        <dbReference type="Proteomes" id="UP000191144"/>
    </source>
</evidence>
<protein>
    <submittedName>
        <fullName evidence="8">LAME_0D02212g1_1</fullName>
    </submittedName>
</protein>
<evidence type="ECO:0000259" key="7">
    <source>
        <dbReference type="PROSITE" id="PS51384"/>
    </source>
</evidence>
<keyword evidence="4 6" id="KW-0274">FAD</keyword>
<evidence type="ECO:0000256" key="2">
    <source>
        <dbReference type="ARBA" id="ARBA00006105"/>
    </source>
</evidence>
<dbReference type="Proteomes" id="UP000191144">
    <property type="component" value="Chromosome D"/>
</dbReference>
<evidence type="ECO:0000256" key="4">
    <source>
        <dbReference type="ARBA" id="ARBA00022827"/>
    </source>
</evidence>
<dbReference type="InterPro" id="IPR017927">
    <property type="entry name" value="FAD-bd_FR_type"/>
</dbReference>
<feature type="binding site" evidence="6">
    <location>
        <position position="115"/>
    </location>
    <ligand>
        <name>FAD</name>
        <dbReference type="ChEBI" id="CHEBI:57692"/>
    </ligand>
</feature>
<dbReference type="InterPro" id="IPR001834">
    <property type="entry name" value="CBR-like"/>
</dbReference>
<dbReference type="InterPro" id="IPR039261">
    <property type="entry name" value="FNR_nucleotide-bd"/>
</dbReference>
<accession>A0A1G4J7J9</accession>
<dbReference type="AlphaFoldDB" id="A0A1G4J7J9"/>
<dbReference type="PROSITE" id="PS51384">
    <property type="entry name" value="FAD_FR"/>
    <property type="match status" value="1"/>
</dbReference>
<comment type="cofactor">
    <cofactor evidence="1 6">
        <name>FAD</name>
        <dbReference type="ChEBI" id="CHEBI:57692"/>
    </cofactor>
</comment>
<dbReference type="GO" id="GO:0005739">
    <property type="term" value="C:mitochondrion"/>
    <property type="evidence" value="ECO:0007669"/>
    <property type="project" value="TreeGrafter"/>
</dbReference>
<proteinExistence type="inferred from homology"/>
<reference evidence="9" key="1">
    <citation type="submission" date="2016-03" db="EMBL/GenBank/DDBJ databases">
        <authorList>
            <person name="Devillers Hugo."/>
        </authorList>
    </citation>
    <scope>NUCLEOTIDE SEQUENCE [LARGE SCALE GENOMIC DNA]</scope>
</reference>
<organism evidence="8 9">
    <name type="scientific">Lachancea meyersii CBS 8951</name>
    <dbReference type="NCBI Taxonomy" id="1266667"/>
    <lineage>
        <taxon>Eukaryota</taxon>
        <taxon>Fungi</taxon>
        <taxon>Dikarya</taxon>
        <taxon>Ascomycota</taxon>
        <taxon>Saccharomycotina</taxon>
        <taxon>Saccharomycetes</taxon>
        <taxon>Saccharomycetales</taxon>
        <taxon>Saccharomycetaceae</taxon>
        <taxon>Lachancea</taxon>
    </lineage>
</organism>
<name>A0A1G4J7J9_9SACH</name>
<dbReference type="PANTHER" id="PTHR19370:SF189">
    <property type="entry name" value="CYTOCHROME C MITOCHONDRIAL IMPORT FACTOR CYC2"/>
    <property type="match status" value="1"/>
</dbReference>
<dbReference type="EMBL" id="LT598482">
    <property type="protein sequence ID" value="SCU85653.1"/>
    <property type="molecule type" value="Genomic_DNA"/>
</dbReference>
<dbReference type="Gene3D" id="2.40.30.10">
    <property type="entry name" value="Translation factors"/>
    <property type="match status" value="1"/>
</dbReference>
<dbReference type="SUPFAM" id="SSF52343">
    <property type="entry name" value="Ferredoxin reductase-like, C-terminal NADP-linked domain"/>
    <property type="match status" value="1"/>
</dbReference>
<dbReference type="CDD" id="cd06183">
    <property type="entry name" value="cyt_b5_reduct_like"/>
    <property type="match status" value="1"/>
</dbReference>
<dbReference type="Gene3D" id="3.40.50.80">
    <property type="entry name" value="Nucleotide-binding domain of ferredoxin-NADP reductase (FNR) module"/>
    <property type="match status" value="1"/>
</dbReference>
<feature type="binding site" evidence="6">
    <location>
        <position position="153"/>
    </location>
    <ligand>
        <name>FAD</name>
        <dbReference type="ChEBI" id="CHEBI:57692"/>
    </ligand>
</feature>
<dbReference type="GO" id="GO:0016491">
    <property type="term" value="F:oxidoreductase activity"/>
    <property type="evidence" value="ECO:0007669"/>
    <property type="project" value="UniProtKB-KW"/>
</dbReference>
<evidence type="ECO:0000256" key="3">
    <source>
        <dbReference type="ARBA" id="ARBA00022630"/>
    </source>
</evidence>
<evidence type="ECO:0000256" key="5">
    <source>
        <dbReference type="ARBA" id="ARBA00023002"/>
    </source>
</evidence>
<sequence length="328" mass="37162">MYIRLRDLISYTRNLSRSFTVGGTSRHLKWFTGGAAVTISGLAYYCNEKWDQAELSPEHFTKYRISYNDRIDSDHFMLELTPLESQKVDLWTAMRSEKLWSVQIKQPECMVVRNYTPLPLEHVGNGRIQRFSKGSYEEGKLFFYLKRYHTGEVARWLSELPEGHVIELRGPYIDHELPKQSNDKKSSYDIATFTAGTGIAPIAQILLTNTPFAGRILMLHSCSTRQDLGPLKPLLEEALSNKRGVLHYFESANGRDIRKIPNEVMALIPKPHTERESETSISPILSLVCGPDGYLATMTGAKHGLLQGPVLGLLAQKNWDSSNVFKLS</sequence>
<feature type="domain" description="FAD-binding FR-type" evidence="7">
    <location>
        <begin position="58"/>
        <end position="178"/>
    </location>
</feature>
<feature type="binding site" evidence="6">
    <location>
        <position position="146"/>
    </location>
    <ligand>
        <name>FAD</name>
        <dbReference type="ChEBI" id="CHEBI:57692"/>
    </ligand>
</feature>
<evidence type="ECO:0000313" key="8">
    <source>
        <dbReference type="EMBL" id="SCU85653.1"/>
    </source>
</evidence>
<feature type="binding site" evidence="6">
    <location>
        <position position="113"/>
    </location>
    <ligand>
        <name>FAD</name>
        <dbReference type="ChEBI" id="CHEBI:57692"/>
    </ligand>
</feature>
<keyword evidence="9" id="KW-1185">Reference proteome</keyword>
<evidence type="ECO:0000256" key="1">
    <source>
        <dbReference type="ARBA" id="ARBA00001974"/>
    </source>
</evidence>
<gene>
    <name evidence="8" type="ORF">LAME_0D02212G</name>
</gene>
<dbReference type="OrthoDB" id="432685at2759"/>